<name>A0ACC1JDM9_9FUNG</name>
<gene>
    <name evidence="1" type="primary">SIN3</name>
    <name evidence="1" type="ORF">FBU59_001538</name>
</gene>
<dbReference type="Proteomes" id="UP001150603">
    <property type="component" value="Unassembled WGS sequence"/>
</dbReference>
<sequence>MSPKADTSASRPYMPPISHTAAPTGAAAGAVANSAAGAGAGITATAQAPRPAAPYSTGASLPPPQALTQNTAVSPAAGSATAGGPTTSLPPITSTYARSPSFTSTQTSAIPGMKNTPGAQSLPHPASSPIHGSTAPASSGAYASGGQPQVQSGARISAPAGGIVSPSARAPSSVQVPLPQQPSSVPPGKQMQSPMVQRTASVQNSPMPPMVQASPRAPVMGTPQGASGAAFSGAPRQPSNATTGNGPSAATARVAPSVSTPTGNAGTVIAQPQPAAAAANPQLSVTTQAAAPAAASAGTGAGDGAHTSAGAATDAANRPLNVRDALSYLDMVKSQFQDRPEVYNQFLDIMKDFKSHTIDTPGVIERVSRLFYGSPALIQGFNTFLPPGYRIDVSDDPNEGVRVTTPSGSVLPDMHRRQPTAQPHSPLSASHSQSHQYAAQRGPSREQYISRQGSASAGGATQQQSQPQANMAAYGGSGGVAAGNGAQAAAAARAPSQVASPSMGPSVHHPRQAPMEFNHAINYVNKIKMRFAAEPDHYKEFLEILQTYQKESRPIQEVYAQVQVLFASAPDLLDEFKQFLPDTSEAGQGAGGALLGGHGSAASPAAGHARSGNTGHQGQQGVAGRAGGDVIASSRLPPVGNFPPTGSVGHAVDPYAQAGGVAGSGAAGGAAAVTGTGRKRRNVMGSGNAQVPGATATKRRNKGSKHESNVLAVPIADAAAAGLYGQAMVDAGMIQMPQNAATATPDELAFFERVKRFIGQPATYNEFLKLLNLYNQEVLDAKALMDRAASFIGDDRELMACFKQFVGYDERQQLVEDSRSGDEAIMESLLGPEPQAYLSPEEAVKTLRPVRQKADLTNCKAYGPSYRLLPASSTQAKCSGRDAMCYEVLNDKWASHPTWASEDTDFMHHKKNCYEDGLFRTEEDRHEMDIEIDTNLSVIRQLTPIAQQIEKMDPEQAMQLTLPENFWGMSEALPRRALRKVYDSHRALEIIKAMHTHPSVAIPIVLKRLKQKDEEWRRQRRECSKAWRESDAKNFYKA</sequence>
<evidence type="ECO:0000313" key="1">
    <source>
        <dbReference type="EMBL" id="KAJ1948556.1"/>
    </source>
</evidence>
<reference evidence="1" key="1">
    <citation type="submission" date="2022-07" db="EMBL/GenBank/DDBJ databases">
        <title>Phylogenomic reconstructions and comparative analyses of Kickxellomycotina fungi.</title>
        <authorList>
            <person name="Reynolds N.K."/>
            <person name="Stajich J.E."/>
            <person name="Barry K."/>
            <person name="Grigoriev I.V."/>
            <person name="Crous P."/>
            <person name="Smith M.E."/>
        </authorList>
    </citation>
    <scope>NUCLEOTIDE SEQUENCE</scope>
    <source>
        <strain evidence="1">NRRL 5244</strain>
    </source>
</reference>
<comment type="caution">
    <text evidence="1">The sequence shown here is derived from an EMBL/GenBank/DDBJ whole genome shotgun (WGS) entry which is preliminary data.</text>
</comment>
<feature type="non-terminal residue" evidence="1">
    <location>
        <position position="1038"/>
    </location>
</feature>
<evidence type="ECO:0000313" key="2">
    <source>
        <dbReference type="Proteomes" id="UP001150603"/>
    </source>
</evidence>
<protein>
    <submittedName>
        <fullName evidence="1">Transcriptional regulatory protein sin3</fullName>
    </submittedName>
</protein>
<dbReference type="EMBL" id="JANBPW010000696">
    <property type="protein sequence ID" value="KAJ1948556.1"/>
    <property type="molecule type" value="Genomic_DNA"/>
</dbReference>
<keyword evidence="2" id="KW-1185">Reference proteome</keyword>
<proteinExistence type="predicted"/>
<organism evidence="1 2">
    <name type="scientific">Linderina macrospora</name>
    <dbReference type="NCBI Taxonomy" id="4868"/>
    <lineage>
        <taxon>Eukaryota</taxon>
        <taxon>Fungi</taxon>
        <taxon>Fungi incertae sedis</taxon>
        <taxon>Zoopagomycota</taxon>
        <taxon>Kickxellomycotina</taxon>
        <taxon>Kickxellomycetes</taxon>
        <taxon>Kickxellales</taxon>
        <taxon>Kickxellaceae</taxon>
        <taxon>Linderina</taxon>
    </lineage>
</organism>
<accession>A0ACC1JDM9</accession>